<evidence type="ECO:0000256" key="3">
    <source>
        <dbReference type="ARBA" id="ARBA00022807"/>
    </source>
</evidence>
<feature type="active site" evidence="5">
    <location>
        <position position="356"/>
    </location>
</feature>
<protein>
    <recommendedName>
        <fullName evidence="4">Aminopeptidase</fullName>
    </recommendedName>
</protein>
<evidence type="ECO:0000256" key="2">
    <source>
        <dbReference type="ARBA" id="ARBA00022801"/>
    </source>
</evidence>
<evidence type="ECO:0000256" key="1">
    <source>
        <dbReference type="ARBA" id="ARBA00022670"/>
    </source>
</evidence>
<keyword evidence="3 4" id="KW-0788">Thiol protease</keyword>
<sequence>MLGTYAKEFSAAPANRVRMNAIAKSGINSVATNRDALINMQFTFSTEIETGPVTNQKQSGRCWMFAGLNTIRHHMAKKNNMKPFELSQSYQMFWDKFEKANYFLERVIDTRRDETDSRVVQWLLQAPLNDGGQWDMFVNLVDKYGVVPQYVMPETFHSSASREMNSLLTQKLRGYASTLRRAYQEGGSVEALREKKQQMLSEFYRVLCYFLGTPPTQFDFEYRDKDNEYHRDSDLSPQAFYSKYAGRDLHEYISVINAPTADKPFNKTYTVQYLGNVEGGRIVRYLNVDIVTFKRLALAQLNDSEPVWFGCDVGKMMERDGGILDPAVYDYEGALDVEFEMTKGERLEYGESLMTHAMVFTGVNVVDGKPNRWKVENSWGKDRGSEGFFVMSDEWFNEYMYQIVVNRKYLESELAAIADEEPIVLKPWDPMGSLA</sequence>
<dbReference type="Gene3D" id="3.90.70.10">
    <property type="entry name" value="Cysteine proteinases"/>
    <property type="match status" value="1"/>
</dbReference>
<evidence type="ECO:0000256" key="4">
    <source>
        <dbReference type="PIRNR" id="PIRNR005700"/>
    </source>
</evidence>
<dbReference type="PANTHER" id="PTHR10363:SF2">
    <property type="entry name" value="BLEOMYCIN HYDROLASE"/>
    <property type="match status" value="1"/>
</dbReference>
<keyword evidence="2 4" id="KW-0378">Hydrolase</keyword>
<evidence type="ECO:0000256" key="5">
    <source>
        <dbReference type="PIRSR" id="PIRSR005700-1"/>
    </source>
</evidence>
<keyword evidence="1 4" id="KW-0645">Protease</keyword>
<dbReference type="InterPro" id="IPR004134">
    <property type="entry name" value="Peptidase_C1B"/>
</dbReference>
<dbReference type="GO" id="GO:0043418">
    <property type="term" value="P:homocysteine catabolic process"/>
    <property type="evidence" value="ECO:0007669"/>
    <property type="project" value="TreeGrafter"/>
</dbReference>
<dbReference type="Proteomes" id="UP000663505">
    <property type="component" value="Chromosome"/>
</dbReference>
<name>A0A9X7W3G0_9BACL</name>
<dbReference type="EMBL" id="CP071182">
    <property type="protein sequence ID" value="QSO49634.1"/>
    <property type="molecule type" value="Genomic_DNA"/>
</dbReference>
<reference evidence="6 7" key="1">
    <citation type="submission" date="2021-02" db="EMBL/GenBank/DDBJ databases">
        <title>Alicyclobacillus curvatus sp. nov. and Alicyclobacillus mengziensis sp. nov., two acidophilic bacteria isolated from acid mine drainage.</title>
        <authorList>
            <person name="Huang Y."/>
        </authorList>
    </citation>
    <scope>NUCLEOTIDE SEQUENCE [LARGE SCALE GENOMIC DNA]</scope>
    <source>
        <strain evidence="6 7">S30H14</strain>
    </source>
</reference>
<dbReference type="CDD" id="cd00585">
    <property type="entry name" value="Peptidase_C1B"/>
    <property type="match status" value="1"/>
</dbReference>
<dbReference type="GO" id="GO:0006508">
    <property type="term" value="P:proteolysis"/>
    <property type="evidence" value="ECO:0007669"/>
    <property type="project" value="UniProtKB-KW"/>
</dbReference>
<keyword evidence="7" id="KW-1185">Reference proteome</keyword>
<dbReference type="AlphaFoldDB" id="A0A9X7W3G0"/>
<dbReference type="PROSITE" id="PS00139">
    <property type="entry name" value="THIOL_PROTEASE_CYS"/>
    <property type="match status" value="1"/>
</dbReference>
<dbReference type="InterPro" id="IPR000169">
    <property type="entry name" value="Pept_cys_AS"/>
</dbReference>
<dbReference type="PIRSF" id="PIRSF005700">
    <property type="entry name" value="PepC"/>
    <property type="match status" value="1"/>
</dbReference>
<evidence type="ECO:0000313" key="7">
    <source>
        <dbReference type="Proteomes" id="UP000663505"/>
    </source>
</evidence>
<dbReference type="GO" id="GO:0005737">
    <property type="term" value="C:cytoplasm"/>
    <property type="evidence" value="ECO:0007669"/>
    <property type="project" value="TreeGrafter"/>
</dbReference>
<dbReference type="KEGG" id="afx:JZ786_02100"/>
<feature type="active site" evidence="5">
    <location>
        <position position="62"/>
    </location>
</feature>
<dbReference type="GO" id="GO:0009636">
    <property type="term" value="P:response to toxic substance"/>
    <property type="evidence" value="ECO:0007669"/>
    <property type="project" value="TreeGrafter"/>
</dbReference>
<feature type="active site" evidence="5">
    <location>
        <position position="377"/>
    </location>
</feature>
<comment type="similarity">
    <text evidence="4">Belongs to the peptidase C1 family.</text>
</comment>
<dbReference type="InterPro" id="IPR038765">
    <property type="entry name" value="Papain-like_cys_pep_sf"/>
</dbReference>
<accession>A0A9X7W3G0</accession>
<organism evidence="6 7">
    <name type="scientific">Alicyclobacillus mengziensis</name>
    <dbReference type="NCBI Taxonomy" id="2931921"/>
    <lineage>
        <taxon>Bacteria</taxon>
        <taxon>Bacillati</taxon>
        <taxon>Bacillota</taxon>
        <taxon>Bacilli</taxon>
        <taxon>Bacillales</taxon>
        <taxon>Alicyclobacillaceae</taxon>
        <taxon>Alicyclobacillus</taxon>
    </lineage>
</organism>
<dbReference type="PANTHER" id="PTHR10363">
    <property type="entry name" value="BLEOMYCIN HYDROLASE"/>
    <property type="match status" value="1"/>
</dbReference>
<dbReference type="SUPFAM" id="SSF54001">
    <property type="entry name" value="Cysteine proteinases"/>
    <property type="match status" value="1"/>
</dbReference>
<evidence type="ECO:0000313" key="6">
    <source>
        <dbReference type="EMBL" id="QSO49634.1"/>
    </source>
</evidence>
<keyword evidence="4" id="KW-0031">Aminopeptidase</keyword>
<dbReference type="GO" id="GO:0070005">
    <property type="term" value="F:cysteine-type aminopeptidase activity"/>
    <property type="evidence" value="ECO:0007669"/>
    <property type="project" value="InterPro"/>
</dbReference>
<gene>
    <name evidence="6" type="ORF">JZ786_02100</name>
</gene>
<proteinExistence type="inferred from homology"/>
<dbReference type="Pfam" id="PF03051">
    <property type="entry name" value="Peptidase_C1_2"/>
    <property type="match status" value="1"/>
</dbReference>